<dbReference type="GO" id="GO:0046872">
    <property type="term" value="F:metal ion binding"/>
    <property type="evidence" value="ECO:0007669"/>
    <property type="project" value="UniProtKB-KW"/>
</dbReference>
<evidence type="ECO:0000256" key="5">
    <source>
        <dbReference type="ARBA" id="ARBA00022785"/>
    </source>
</evidence>
<dbReference type="InterPro" id="IPR013542">
    <property type="entry name" value="QueG_DUF1730"/>
</dbReference>
<dbReference type="Proteomes" id="UP000027442">
    <property type="component" value="Unassembled WGS sequence"/>
</dbReference>
<evidence type="ECO:0000313" key="11">
    <source>
        <dbReference type="EMBL" id="KDR53623.1"/>
    </source>
</evidence>
<organism evidence="11 12">
    <name type="scientific">Hoylesella loescheii DSM 19665 = JCM 12249 = ATCC 15930</name>
    <dbReference type="NCBI Taxonomy" id="1122985"/>
    <lineage>
        <taxon>Bacteria</taxon>
        <taxon>Pseudomonadati</taxon>
        <taxon>Bacteroidota</taxon>
        <taxon>Bacteroidia</taxon>
        <taxon>Bacteroidales</taxon>
        <taxon>Prevotellaceae</taxon>
        <taxon>Hoylesella</taxon>
    </lineage>
</organism>
<dbReference type="Gene3D" id="3.30.70.20">
    <property type="match status" value="1"/>
</dbReference>
<keyword evidence="3" id="KW-0819">tRNA processing</keyword>
<keyword evidence="2" id="KW-0963">Cytoplasm</keyword>
<dbReference type="InterPro" id="IPR004453">
    <property type="entry name" value="QueG"/>
</dbReference>
<dbReference type="PATRIC" id="fig|1122985.7.peg.240"/>
<dbReference type="PANTHER" id="PTHR30002">
    <property type="entry name" value="EPOXYQUEUOSINE REDUCTASE"/>
    <property type="match status" value="1"/>
</dbReference>
<dbReference type="SUPFAM" id="SSF46548">
    <property type="entry name" value="alpha-helical ferredoxin"/>
    <property type="match status" value="1"/>
</dbReference>
<dbReference type="InterPro" id="IPR017896">
    <property type="entry name" value="4Fe4S_Fe-S-bd"/>
</dbReference>
<proteinExistence type="predicted"/>
<keyword evidence="7" id="KW-0408">Iron</keyword>
<keyword evidence="12" id="KW-1185">Reference proteome</keyword>
<dbReference type="RefSeq" id="WP_018966429.1">
    <property type="nucleotide sequence ID" value="NZ_KB899210.1"/>
</dbReference>
<dbReference type="GO" id="GO:0051539">
    <property type="term" value="F:4 iron, 4 sulfur cluster binding"/>
    <property type="evidence" value="ECO:0007669"/>
    <property type="project" value="UniProtKB-KW"/>
</dbReference>
<feature type="region of interest" description="Disordered" evidence="9">
    <location>
        <begin position="331"/>
        <end position="352"/>
    </location>
</feature>
<dbReference type="AlphaFoldDB" id="A0A069QLA6"/>
<evidence type="ECO:0000256" key="9">
    <source>
        <dbReference type="SAM" id="MobiDB-lite"/>
    </source>
</evidence>
<reference evidence="11 12" key="1">
    <citation type="submission" date="2013-08" db="EMBL/GenBank/DDBJ databases">
        <authorList>
            <person name="Weinstock G."/>
            <person name="Sodergren E."/>
            <person name="Wylie T."/>
            <person name="Fulton L."/>
            <person name="Fulton R."/>
            <person name="Fronick C."/>
            <person name="O'Laughlin M."/>
            <person name="Godfrey J."/>
            <person name="Miner T."/>
            <person name="Herter B."/>
            <person name="Appelbaum E."/>
            <person name="Cordes M."/>
            <person name="Lek S."/>
            <person name="Wollam A."/>
            <person name="Pepin K.H."/>
            <person name="Palsikar V.B."/>
            <person name="Mitreva M."/>
            <person name="Wilson R.K."/>
        </authorList>
    </citation>
    <scope>NUCLEOTIDE SEQUENCE [LARGE SCALE GENOMIC DNA]</scope>
    <source>
        <strain evidence="11 12">ATCC 15930</strain>
    </source>
</reference>
<dbReference type="InterPro" id="IPR017900">
    <property type="entry name" value="4Fe4S_Fe_S_CS"/>
</dbReference>
<evidence type="ECO:0000256" key="4">
    <source>
        <dbReference type="ARBA" id="ARBA00022723"/>
    </source>
</evidence>
<dbReference type="GO" id="GO:0008616">
    <property type="term" value="P:tRNA queuosine(34) biosynthetic process"/>
    <property type="evidence" value="ECO:0007669"/>
    <property type="project" value="UniProtKB-KW"/>
</dbReference>
<dbReference type="PROSITE" id="PS51379">
    <property type="entry name" value="4FE4S_FER_2"/>
    <property type="match status" value="1"/>
</dbReference>
<comment type="caution">
    <text evidence="11">The sequence shown here is derived from an EMBL/GenBank/DDBJ whole genome shotgun (WGS) entry which is preliminary data.</text>
</comment>
<evidence type="ECO:0000256" key="1">
    <source>
        <dbReference type="ARBA" id="ARBA00022485"/>
    </source>
</evidence>
<dbReference type="eggNOG" id="COG1600">
    <property type="taxonomic scope" value="Bacteria"/>
</dbReference>
<accession>A0A069QLA6</accession>
<dbReference type="PROSITE" id="PS00198">
    <property type="entry name" value="4FE4S_FER_1"/>
    <property type="match status" value="1"/>
</dbReference>
<sequence length="352" mass="39830">MSLRLSNDIKAEAKRLGFFACGIAKAAPVEPTTAAEVTRWLDKGCFAEMSYMNNYTDKRLNPQLLMPGLKSIVCVAMSYAPAKRMPKGQYQLASYAYGQDYHEIVKGKLRQLATHFGFEPYTEENVVPSPSPDYAAPKYRVFCDSAPILERYWAVKAGLGWTGRNHQLIIPKAGSMFVLGELFLDIELDYDAEMPNRCGNCHKCIDVCPTKALGSWQDTVGKKTFLFDAKRCLSYQTIEYRGDLKPEVAQAMGDTIYGCDKCQTICPWNAHPIATNIEELAPKPELMSMTREQWHSLTEDDYKRLFKGSAVKRAKYAGLMRNIKAVEEFQLRHRQQTNDGNNATTNNKEKKQ</sequence>
<dbReference type="NCBIfam" id="TIGR00276">
    <property type="entry name" value="tRNA epoxyqueuosine(34) reductase QueG"/>
    <property type="match status" value="1"/>
</dbReference>
<dbReference type="PANTHER" id="PTHR30002:SF4">
    <property type="entry name" value="EPOXYQUEUOSINE REDUCTASE"/>
    <property type="match status" value="1"/>
</dbReference>
<keyword evidence="1" id="KW-0004">4Fe-4S</keyword>
<protein>
    <submittedName>
        <fullName evidence="11">Putative iron-sulfur cluster-binding protein</fullName>
    </submittedName>
</protein>
<keyword evidence="4" id="KW-0479">Metal-binding</keyword>
<gene>
    <name evidence="11" type="ORF">HMPREF1991_00230</name>
</gene>
<dbReference type="EMBL" id="JNGW01000013">
    <property type="protein sequence ID" value="KDR53623.1"/>
    <property type="molecule type" value="Genomic_DNA"/>
</dbReference>
<keyword evidence="8" id="KW-0411">Iron-sulfur</keyword>
<dbReference type="GO" id="GO:0052693">
    <property type="term" value="F:epoxyqueuosine reductase activity"/>
    <property type="evidence" value="ECO:0007669"/>
    <property type="project" value="TreeGrafter"/>
</dbReference>
<evidence type="ECO:0000256" key="2">
    <source>
        <dbReference type="ARBA" id="ARBA00022490"/>
    </source>
</evidence>
<keyword evidence="5" id="KW-0671">Queuosine biosynthesis</keyword>
<evidence type="ECO:0000259" key="10">
    <source>
        <dbReference type="PROSITE" id="PS51379"/>
    </source>
</evidence>
<evidence type="ECO:0000256" key="3">
    <source>
        <dbReference type="ARBA" id="ARBA00022694"/>
    </source>
</evidence>
<evidence type="ECO:0000256" key="7">
    <source>
        <dbReference type="ARBA" id="ARBA00023004"/>
    </source>
</evidence>
<dbReference type="Pfam" id="PF08331">
    <property type="entry name" value="QueG_DUF1730"/>
    <property type="match status" value="1"/>
</dbReference>
<evidence type="ECO:0000313" key="12">
    <source>
        <dbReference type="Proteomes" id="UP000027442"/>
    </source>
</evidence>
<feature type="compositionally biased region" description="Polar residues" evidence="9">
    <location>
        <begin position="337"/>
        <end position="346"/>
    </location>
</feature>
<keyword evidence="6" id="KW-0560">Oxidoreductase</keyword>
<name>A0A069QLA6_HOYLO</name>
<feature type="domain" description="4Fe-4S ferredoxin-type" evidence="10">
    <location>
        <begin position="188"/>
        <end position="219"/>
    </location>
</feature>
<dbReference type="HOGENOM" id="CLU_030790_0_0_10"/>
<evidence type="ECO:0000256" key="6">
    <source>
        <dbReference type="ARBA" id="ARBA00023002"/>
    </source>
</evidence>
<dbReference type="Pfam" id="PF13484">
    <property type="entry name" value="Fer4_16"/>
    <property type="match status" value="1"/>
</dbReference>
<evidence type="ECO:0000256" key="8">
    <source>
        <dbReference type="ARBA" id="ARBA00023014"/>
    </source>
</evidence>